<dbReference type="Gene3D" id="3.30.450.80">
    <property type="entry name" value="Transcription factor LuxR-like, autoinducer-binding domain"/>
    <property type="match status" value="1"/>
</dbReference>
<accession>A0ABT3JBF3</accession>
<evidence type="ECO:0000256" key="1">
    <source>
        <dbReference type="ARBA" id="ARBA00023015"/>
    </source>
</evidence>
<dbReference type="InterPro" id="IPR016032">
    <property type="entry name" value="Sig_transdc_resp-reg_C-effctor"/>
</dbReference>
<gene>
    <name evidence="5" type="ORF">OM960_25050</name>
</gene>
<keyword evidence="3" id="KW-0804">Transcription</keyword>
<dbReference type="PANTHER" id="PTHR44688:SF16">
    <property type="entry name" value="DNA-BINDING TRANSCRIPTIONAL ACTIVATOR DEVR_DOSR"/>
    <property type="match status" value="1"/>
</dbReference>
<dbReference type="Pfam" id="PF03472">
    <property type="entry name" value="Autoind_bind"/>
    <property type="match status" value="1"/>
</dbReference>
<dbReference type="SUPFAM" id="SSF46894">
    <property type="entry name" value="C-terminal effector domain of the bipartite response regulators"/>
    <property type="match status" value="1"/>
</dbReference>
<dbReference type="SMART" id="SM00421">
    <property type="entry name" value="HTH_LUXR"/>
    <property type="match status" value="1"/>
</dbReference>
<dbReference type="InterPro" id="IPR036693">
    <property type="entry name" value="TF_LuxR_autoind-bd_dom_sf"/>
</dbReference>
<dbReference type="PANTHER" id="PTHR44688">
    <property type="entry name" value="DNA-BINDING TRANSCRIPTIONAL ACTIVATOR DEVR_DOSR"/>
    <property type="match status" value="1"/>
</dbReference>
<dbReference type="EMBL" id="JAPDOG010000069">
    <property type="protein sequence ID" value="MCW3784780.1"/>
    <property type="molecule type" value="Genomic_DNA"/>
</dbReference>
<comment type="caution">
    <text evidence="5">The sequence shown here is derived from an EMBL/GenBank/DDBJ whole genome shotgun (WGS) entry which is preliminary data.</text>
</comment>
<dbReference type="CDD" id="cd06170">
    <property type="entry name" value="LuxR_C_like"/>
    <property type="match status" value="1"/>
</dbReference>
<dbReference type="InterPro" id="IPR036388">
    <property type="entry name" value="WH-like_DNA-bd_sf"/>
</dbReference>
<protein>
    <submittedName>
        <fullName evidence="5">LuxR family transcriptional regulator</fullName>
    </submittedName>
</protein>
<evidence type="ECO:0000256" key="3">
    <source>
        <dbReference type="ARBA" id="ARBA00023163"/>
    </source>
</evidence>
<proteinExistence type="predicted"/>
<dbReference type="SUPFAM" id="SSF75516">
    <property type="entry name" value="Pheromone-binding domain of LuxR-like quorum-sensing transcription factors"/>
    <property type="match status" value="1"/>
</dbReference>
<dbReference type="InterPro" id="IPR005143">
    <property type="entry name" value="TF_LuxR_autoind-bd_dom"/>
</dbReference>
<feature type="domain" description="HTH luxR-type" evidence="4">
    <location>
        <begin position="173"/>
        <end position="238"/>
    </location>
</feature>
<dbReference type="Proteomes" id="UP001207582">
    <property type="component" value="Unassembled WGS sequence"/>
</dbReference>
<dbReference type="PRINTS" id="PR00038">
    <property type="entry name" value="HTHLUXR"/>
</dbReference>
<evidence type="ECO:0000259" key="4">
    <source>
        <dbReference type="PROSITE" id="PS50043"/>
    </source>
</evidence>
<sequence>MHPNLIASRFLEIIDPDPSRDLQDVMGVLGAEFGFGHFTYFANPRPNARYDENIILTSYPEAWQGRYREKDYHMIDPVVSHGMRSLLPLDWSLLPRNSAAVRQFFGEAGDLGVHPNGITIPIRDANRGCGLFSVNIEISERDWLSYKRAFISELTYLSFLFHDRAMRVGMVPGATERPALSPREVEVLQWAGNGKTRWETSVILGISESAVKLYLANACAKLRVANTTHAVARCVTEGLFDVR</sequence>
<evidence type="ECO:0000313" key="6">
    <source>
        <dbReference type="Proteomes" id="UP001207582"/>
    </source>
</evidence>
<keyword evidence="2" id="KW-0238">DNA-binding</keyword>
<keyword evidence="1" id="KW-0805">Transcription regulation</keyword>
<keyword evidence="6" id="KW-1185">Reference proteome</keyword>
<evidence type="ECO:0000256" key="2">
    <source>
        <dbReference type="ARBA" id="ARBA00023125"/>
    </source>
</evidence>
<evidence type="ECO:0000313" key="5">
    <source>
        <dbReference type="EMBL" id="MCW3784780.1"/>
    </source>
</evidence>
<reference evidence="5 6" key="1">
    <citation type="submission" date="2022-10" db="EMBL/GenBank/DDBJ databases">
        <title>Defluviimonas sp. CAU 1641 isolated from mud.</title>
        <authorList>
            <person name="Kim W."/>
        </authorList>
    </citation>
    <scope>NUCLEOTIDE SEQUENCE [LARGE SCALE GENOMIC DNA]</scope>
    <source>
        <strain evidence="5 6">CAU 1641</strain>
    </source>
</reference>
<dbReference type="PROSITE" id="PS50043">
    <property type="entry name" value="HTH_LUXR_2"/>
    <property type="match status" value="1"/>
</dbReference>
<dbReference type="Pfam" id="PF00196">
    <property type="entry name" value="GerE"/>
    <property type="match status" value="1"/>
</dbReference>
<dbReference type="InterPro" id="IPR000792">
    <property type="entry name" value="Tscrpt_reg_LuxR_C"/>
</dbReference>
<name>A0ABT3JBF3_9RHOB</name>
<organism evidence="5 6">
    <name type="scientific">Defluviimonas salinarum</name>
    <dbReference type="NCBI Taxonomy" id="2992147"/>
    <lineage>
        <taxon>Bacteria</taxon>
        <taxon>Pseudomonadati</taxon>
        <taxon>Pseudomonadota</taxon>
        <taxon>Alphaproteobacteria</taxon>
        <taxon>Rhodobacterales</taxon>
        <taxon>Paracoccaceae</taxon>
        <taxon>Albidovulum</taxon>
    </lineage>
</organism>
<dbReference type="Gene3D" id="1.10.10.10">
    <property type="entry name" value="Winged helix-like DNA-binding domain superfamily/Winged helix DNA-binding domain"/>
    <property type="match status" value="1"/>
</dbReference>